<dbReference type="InterPro" id="IPR008922">
    <property type="entry name" value="Di-copper_centre_dom_sf"/>
</dbReference>
<keyword evidence="5" id="KW-1185">Reference proteome</keyword>
<name>A0A553HUG6_9PEZI</name>
<dbReference type="InterPro" id="IPR050316">
    <property type="entry name" value="Tyrosinase/Hemocyanin"/>
</dbReference>
<dbReference type="GO" id="GO:0016491">
    <property type="term" value="F:oxidoreductase activity"/>
    <property type="evidence" value="ECO:0007669"/>
    <property type="project" value="InterPro"/>
</dbReference>
<evidence type="ECO:0000256" key="1">
    <source>
        <dbReference type="ARBA" id="ARBA00022723"/>
    </source>
</evidence>
<accession>A0A553HUG6</accession>
<dbReference type="GO" id="GO:0046872">
    <property type="term" value="F:metal ion binding"/>
    <property type="evidence" value="ECO:0007669"/>
    <property type="project" value="UniProtKB-KW"/>
</dbReference>
<comment type="caution">
    <text evidence="4">The sequence shown here is derived from an EMBL/GenBank/DDBJ whole genome shotgun (WGS) entry which is preliminary data.</text>
</comment>
<dbReference type="EMBL" id="VFLP01000044">
    <property type="protein sequence ID" value="TRX91567.1"/>
    <property type="molecule type" value="Genomic_DNA"/>
</dbReference>
<dbReference type="PANTHER" id="PTHR11474:SF116">
    <property type="entry name" value="TYROSINASE"/>
    <property type="match status" value="1"/>
</dbReference>
<organism evidence="4 5">
    <name type="scientific">Xylaria flabelliformis</name>
    <dbReference type="NCBI Taxonomy" id="2512241"/>
    <lineage>
        <taxon>Eukaryota</taxon>
        <taxon>Fungi</taxon>
        <taxon>Dikarya</taxon>
        <taxon>Ascomycota</taxon>
        <taxon>Pezizomycotina</taxon>
        <taxon>Sordariomycetes</taxon>
        <taxon>Xylariomycetidae</taxon>
        <taxon>Xylariales</taxon>
        <taxon>Xylariaceae</taxon>
        <taxon>Xylaria</taxon>
    </lineage>
</organism>
<dbReference type="SUPFAM" id="SSF48056">
    <property type="entry name" value="Di-copper centre-containing domain"/>
    <property type="match status" value="1"/>
</dbReference>
<dbReference type="Pfam" id="PF00264">
    <property type="entry name" value="Tyrosinase"/>
    <property type="match status" value="1"/>
</dbReference>
<dbReference type="Gene3D" id="1.10.1280.10">
    <property type="entry name" value="Di-copper center containing domain from catechol oxidase"/>
    <property type="match status" value="1"/>
</dbReference>
<dbReference type="PROSITE" id="PS00498">
    <property type="entry name" value="TYROSINASE_2"/>
    <property type="match status" value="1"/>
</dbReference>
<gene>
    <name evidence="4" type="ORF">FHL15_007572</name>
</gene>
<keyword evidence="2" id="KW-0732">Signal</keyword>
<dbReference type="AlphaFoldDB" id="A0A553HUG6"/>
<dbReference type="PANTHER" id="PTHR11474">
    <property type="entry name" value="TYROSINASE FAMILY MEMBER"/>
    <property type="match status" value="1"/>
</dbReference>
<dbReference type="Proteomes" id="UP000319160">
    <property type="component" value="Unassembled WGS sequence"/>
</dbReference>
<dbReference type="OrthoDB" id="6132182at2759"/>
<feature type="chain" id="PRO_5021981202" description="Tyrosinase copper-binding domain-containing protein" evidence="2">
    <location>
        <begin position="16"/>
        <end position="475"/>
    </location>
</feature>
<reference evidence="5" key="1">
    <citation type="submission" date="2019-06" db="EMBL/GenBank/DDBJ databases">
        <title>Draft genome sequence of the griseofulvin-producing fungus Xylaria cubensis strain G536.</title>
        <authorList>
            <person name="Mead M.E."/>
            <person name="Raja H.A."/>
            <person name="Steenwyk J.L."/>
            <person name="Knowles S.L."/>
            <person name="Oberlies N.H."/>
            <person name="Rokas A."/>
        </authorList>
    </citation>
    <scope>NUCLEOTIDE SEQUENCE [LARGE SCALE GENOMIC DNA]</scope>
    <source>
        <strain evidence="5">G536</strain>
    </source>
</reference>
<feature type="signal peptide" evidence="2">
    <location>
        <begin position="1"/>
        <end position="15"/>
    </location>
</feature>
<evidence type="ECO:0000313" key="5">
    <source>
        <dbReference type="Proteomes" id="UP000319160"/>
    </source>
</evidence>
<proteinExistence type="predicted"/>
<evidence type="ECO:0000313" key="4">
    <source>
        <dbReference type="EMBL" id="TRX91567.1"/>
    </source>
</evidence>
<feature type="domain" description="Tyrosinase copper-binding" evidence="3">
    <location>
        <begin position="397"/>
        <end position="408"/>
    </location>
</feature>
<evidence type="ECO:0000259" key="3">
    <source>
        <dbReference type="PROSITE" id="PS00498"/>
    </source>
</evidence>
<protein>
    <recommendedName>
        <fullName evidence="3">Tyrosinase copper-binding domain-containing protein</fullName>
    </recommendedName>
</protein>
<keyword evidence="1" id="KW-0479">Metal-binding</keyword>
<sequence length="475" mass="52928">MKLSIALCASAVTAASLPPVEDGMPLSEFGQTNSVTVEEAKAGIDLGFSLNSRSIEGLPLNTFGQTEYVEPADAVQLKDLGGNNFSVLPIFGPGHESSLKDWLARVGKQWNKEWASNMAEFQEEFGDEAKHFKKMFKNRGPTESITSVEDIFEASFKPSTLEPKHIPAEDLVDNVLEARDAGDCANPNIRFEWDNYSASDKQAFVSAIQCLIRKPASGNFSPSKNRYEDFVRLHQSYAPNIHSRSTSQQTHKFLLWHRYFVWAFEQVLRDECGFNRAMPWWDEKKWAGRFAQSTIFTPQYFGTLPGATNGRGTCINDGAFSGLQSNLGPGQTINNPHCVQRAVNEQVTSQTGVDSYNTCLARTSYPDFHSCVEFTFHAQGHNGVGATMADSIASPGDPSFFMHHLYVDYVFRKWQNNDVSRRTTISGCAANDGCPPLTLDTIIYMGNICGSKCPDAPVRDILRTLQGKFCYRYDY</sequence>
<evidence type="ECO:0000256" key="2">
    <source>
        <dbReference type="SAM" id="SignalP"/>
    </source>
</evidence>
<dbReference type="STRING" id="2512241.A0A553HUG6"/>
<dbReference type="InterPro" id="IPR002227">
    <property type="entry name" value="Tyrosinase_Cu-bd"/>
</dbReference>
<dbReference type="PRINTS" id="PR00092">
    <property type="entry name" value="TYROSINASE"/>
</dbReference>